<feature type="domain" description="SHSP" evidence="5">
    <location>
        <begin position="30"/>
        <end position="141"/>
    </location>
</feature>
<dbReference type="Pfam" id="PF00011">
    <property type="entry name" value="HSP20"/>
    <property type="match status" value="1"/>
</dbReference>
<evidence type="ECO:0000313" key="6">
    <source>
        <dbReference type="EMBL" id="MCQ3830536.1"/>
    </source>
</evidence>
<evidence type="ECO:0000259" key="5">
    <source>
        <dbReference type="PROSITE" id="PS01031"/>
    </source>
</evidence>
<comment type="similarity">
    <text evidence="2 3">Belongs to the small heat shock protein (HSP20) family.</text>
</comment>
<feature type="region of interest" description="Disordered" evidence="4">
    <location>
        <begin position="138"/>
        <end position="167"/>
    </location>
</feature>
<dbReference type="Gene3D" id="2.60.40.790">
    <property type="match status" value="1"/>
</dbReference>
<keyword evidence="7" id="KW-1185">Reference proteome</keyword>
<dbReference type="InterPro" id="IPR002068">
    <property type="entry name" value="A-crystallin/Hsp20_dom"/>
</dbReference>
<evidence type="ECO:0000256" key="1">
    <source>
        <dbReference type="ARBA" id="ARBA00023016"/>
    </source>
</evidence>
<comment type="caution">
    <text evidence="6">The sequence shown here is derived from an EMBL/GenBank/DDBJ whole genome shotgun (WGS) entry which is preliminary data.</text>
</comment>
<dbReference type="PANTHER" id="PTHR47062">
    <property type="match status" value="1"/>
</dbReference>
<protein>
    <submittedName>
        <fullName evidence="6">Hsp20 family protein</fullName>
    </submittedName>
</protein>
<name>A0ABT1P616_9GAMM</name>
<dbReference type="InterPro" id="IPR008978">
    <property type="entry name" value="HSP20-like_chaperone"/>
</dbReference>
<reference evidence="6" key="1">
    <citation type="thesis" date="2020" institute="Technische Universitat Dresden" country="Dresden, Germany">
        <title>The Agarolytic System of Microbulbifer elongatus PORT2, Isolated from Batu Karas, Pangandaran West Java Indonesia.</title>
        <authorList>
            <person name="Anggraeni S.R."/>
        </authorList>
    </citation>
    <scope>NUCLEOTIDE SEQUENCE</scope>
    <source>
        <strain evidence="6">PORT2</strain>
    </source>
</reference>
<dbReference type="RefSeq" id="WP_255875462.1">
    <property type="nucleotide sequence ID" value="NZ_JACASI010000034.1"/>
</dbReference>
<keyword evidence="1" id="KW-0346">Stress response</keyword>
<dbReference type="InterPro" id="IPR037913">
    <property type="entry name" value="ACD_IbpA/B"/>
</dbReference>
<dbReference type="SUPFAM" id="SSF49764">
    <property type="entry name" value="HSP20-like chaperones"/>
    <property type="match status" value="1"/>
</dbReference>
<evidence type="ECO:0000256" key="4">
    <source>
        <dbReference type="SAM" id="MobiDB-lite"/>
    </source>
</evidence>
<evidence type="ECO:0000256" key="2">
    <source>
        <dbReference type="PROSITE-ProRule" id="PRU00285"/>
    </source>
</evidence>
<evidence type="ECO:0000256" key="3">
    <source>
        <dbReference type="RuleBase" id="RU003616"/>
    </source>
</evidence>
<dbReference type="CDD" id="cd06470">
    <property type="entry name" value="ACD_IbpA-B_like"/>
    <property type="match status" value="1"/>
</dbReference>
<dbReference type="PROSITE" id="PS01031">
    <property type="entry name" value="SHSP"/>
    <property type="match status" value="1"/>
</dbReference>
<organism evidence="6 7">
    <name type="scientific">Microbulbifer elongatus</name>
    <dbReference type="NCBI Taxonomy" id="86173"/>
    <lineage>
        <taxon>Bacteria</taxon>
        <taxon>Pseudomonadati</taxon>
        <taxon>Pseudomonadota</taxon>
        <taxon>Gammaproteobacteria</taxon>
        <taxon>Cellvibrionales</taxon>
        <taxon>Microbulbiferaceae</taxon>
        <taxon>Microbulbifer</taxon>
    </lineage>
</organism>
<sequence length="167" mass="18615">MRNIDFSPLYRSAIGFDRLASLLDSMNSADQNQPAYPPYNIELTGEDAYRISMAVAGFDQSELDIQVEQNRLTVSGKKPADENQRNFLHRGIAARNFERRFQLADHVKVVDAQLSNGLLHIELVREIPEAMKPRKIEISSGKLLQSNTSAPKAVTSDGEQDKGEQAA</sequence>
<dbReference type="PANTHER" id="PTHR47062:SF1">
    <property type="entry name" value="SMALL HEAT SHOCK PROTEIN IBPA"/>
    <property type="match status" value="1"/>
</dbReference>
<evidence type="ECO:0000313" key="7">
    <source>
        <dbReference type="Proteomes" id="UP001205566"/>
    </source>
</evidence>
<proteinExistence type="inferred from homology"/>
<gene>
    <name evidence="6" type="ORF">HXX02_13905</name>
</gene>
<dbReference type="EMBL" id="JACASI010000034">
    <property type="protein sequence ID" value="MCQ3830536.1"/>
    <property type="molecule type" value="Genomic_DNA"/>
</dbReference>
<dbReference type="Proteomes" id="UP001205566">
    <property type="component" value="Unassembled WGS sequence"/>
</dbReference>
<accession>A0ABT1P616</accession>